<proteinExistence type="inferred from homology"/>
<dbReference type="InterPro" id="IPR006016">
    <property type="entry name" value="UspA"/>
</dbReference>
<accession>A0A1J4QI99</accession>
<dbReference type="Gene3D" id="3.40.50.620">
    <property type="entry name" value="HUPs"/>
    <property type="match status" value="1"/>
</dbReference>
<dbReference type="OrthoDB" id="9792500at2"/>
<dbReference type="InterPro" id="IPR006015">
    <property type="entry name" value="Universal_stress_UspA"/>
</dbReference>
<evidence type="ECO:0000259" key="2">
    <source>
        <dbReference type="Pfam" id="PF00582"/>
    </source>
</evidence>
<gene>
    <name evidence="3" type="ORF">BFR47_00425</name>
</gene>
<dbReference type="AlphaFoldDB" id="A0A1J4QI99"/>
<dbReference type="InterPro" id="IPR014729">
    <property type="entry name" value="Rossmann-like_a/b/a_fold"/>
</dbReference>
<dbReference type="PANTHER" id="PTHR46268:SF6">
    <property type="entry name" value="UNIVERSAL STRESS PROTEIN UP12"/>
    <property type="match status" value="1"/>
</dbReference>
<name>A0A1J4QI99_9GAMM</name>
<dbReference type="Proteomes" id="UP000243073">
    <property type="component" value="Unassembled WGS sequence"/>
</dbReference>
<reference evidence="3 4" key="1">
    <citation type="submission" date="2016-07" db="EMBL/GenBank/DDBJ databases">
        <title>Draft Genome Sequence of Oceanisphaera psychrotolerans, isolated from coastal sediment samples.</title>
        <authorList>
            <person name="Zhuo S."/>
            <person name="Ruan Z."/>
        </authorList>
    </citation>
    <scope>NUCLEOTIDE SEQUENCE [LARGE SCALE GENOMIC DNA]</scope>
    <source>
        <strain evidence="3 4">LAM-WHM-ZC</strain>
    </source>
</reference>
<dbReference type="Pfam" id="PF00582">
    <property type="entry name" value="Usp"/>
    <property type="match status" value="1"/>
</dbReference>
<dbReference type="RefSeq" id="WP_071471980.1">
    <property type="nucleotide sequence ID" value="NZ_MDKE01000011.1"/>
</dbReference>
<evidence type="ECO:0000313" key="3">
    <source>
        <dbReference type="EMBL" id="OIN12205.1"/>
    </source>
</evidence>
<dbReference type="CDD" id="cd00293">
    <property type="entry name" value="USP-like"/>
    <property type="match status" value="1"/>
</dbReference>
<comment type="caution">
    <text evidence="3">The sequence shown here is derived from an EMBL/GenBank/DDBJ whole genome shotgun (WGS) entry which is preliminary data.</text>
</comment>
<protein>
    <submittedName>
        <fullName evidence="3">Universal stress protein</fullName>
    </submittedName>
</protein>
<dbReference type="PRINTS" id="PR01438">
    <property type="entry name" value="UNVRSLSTRESS"/>
</dbReference>
<comment type="similarity">
    <text evidence="1">Belongs to the universal stress protein A family.</text>
</comment>
<dbReference type="EMBL" id="MDKE01000011">
    <property type="protein sequence ID" value="OIN12205.1"/>
    <property type="molecule type" value="Genomic_DNA"/>
</dbReference>
<keyword evidence="4" id="KW-1185">Reference proteome</keyword>
<organism evidence="3 4">
    <name type="scientific">Oceanisphaera psychrotolerans</name>
    <dbReference type="NCBI Taxonomy" id="1414654"/>
    <lineage>
        <taxon>Bacteria</taxon>
        <taxon>Pseudomonadati</taxon>
        <taxon>Pseudomonadota</taxon>
        <taxon>Gammaproteobacteria</taxon>
        <taxon>Aeromonadales</taxon>
        <taxon>Aeromonadaceae</taxon>
        <taxon>Oceanisphaera</taxon>
    </lineage>
</organism>
<feature type="domain" description="UspA" evidence="2">
    <location>
        <begin position="1"/>
        <end position="140"/>
    </location>
</feature>
<evidence type="ECO:0000313" key="4">
    <source>
        <dbReference type="Proteomes" id="UP000243073"/>
    </source>
</evidence>
<sequence length="140" mass="15598">MFKQILLPLDFEHQELYPQVVASALKLCHPQGQIHLLYVNSARVHHAAAPLYSSELIGNLDKVVEQQLGDFMQAHIPAQHQGRIKIKHGVVYDTILAQARKHDIELIVMPASRPGAKTYLLGSNASKVVRHADCAVLVIR</sequence>
<dbReference type="SUPFAM" id="SSF52402">
    <property type="entry name" value="Adenine nucleotide alpha hydrolases-like"/>
    <property type="match status" value="1"/>
</dbReference>
<dbReference type="PANTHER" id="PTHR46268">
    <property type="entry name" value="STRESS RESPONSE PROTEIN NHAX"/>
    <property type="match status" value="1"/>
</dbReference>
<evidence type="ECO:0000256" key="1">
    <source>
        <dbReference type="ARBA" id="ARBA00008791"/>
    </source>
</evidence>